<protein>
    <recommendedName>
        <fullName evidence="2">DUF7907 domain-containing protein</fullName>
    </recommendedName>
</protein>
<evidence type="ECO:0000259" key="2">
    <source>
        <dbReference type="Pfam" id="PF25484"/>
    </source>
</evidence>
<accession>A0A0C3HK25</accession>
<proteinExistence type="predicted"/>
<dbReference type="STRING" id="913774.A0A0C3HK25"/>
<dbReference type="HOGENOM" id="CLU_102302_0_0_1"/>
<keyword evidence="4" id="KW-1185">Reference proteome</keyword>
<dbReference type="InParanoid" id="A0A0C3HK25"/>
<sequence length="225" mass="23062">MVSSTLSFASVLALLGVASAAPTATSPIYPPKTTSANFRLVANVTANDLSPSINNFVLSSYHVGAGEAFAVLVENVTATTGRIFYVNGTAIDVRYSTSNILSDEGSLLFPAGVSINPADASGEQTVSINSGEGESGIGMTQFPDPISELRVVGGDGFYACNNALPFGSAVQVLSKAQGQATPAGCADITLLPQCSEGSGLAHPFGQITNCYADVAGIDWTYYSTD</sequence>
<feature type="chain" id="PRO_5002165144" description="DUF7907 domain-containing protein" evidence="1">
    <location>
        <begin position="21"/>
        <end position="225"/>
    </location>
</feature>
<organism evidence="3 4">
    <name type="scientific">Oidiodendron maius (strain Zn)</name>
    <dbReference type="NCBI Taxonomy" id="913774"/>
    <lineage>
        <taxon>Eukaryota</taxon>
        <taxon>Fungi</taxon>
        <taxon>Dikarya</taxon>
        <taxon>Ascomycota</taxon>
        <taxon>Pezizomycotina</taxon>
        <taxon>Leotiomycetes</taxon>
        <taxon>Leotiomycetes incertae sedis</taxon>
        <taxon>Myxotrichaceae</taxon>
        <taxon>Oidiodendron</taxon>
    </lineage>
</organism>
<dbReference type="EMBL" id="KN832870">
    <property type="protein sequence ID" value="KIN08581.1"/>
    <property type="molecule type" value="Genomic_DNA"/>
</dbReference>
<evidence type="ECO:0000313" key="3">
    <source>
        <dbReference type="EMBL" id="KIN08581.1"/>
    </source>
</evidence>
<dbReference type="Pfam" id="PF25484">
    <property type="entry name" value="DUF7907"/>
    <property type="match status" value="1"/>
</dbReference>
<evidence type="ECO:0000256" key="1">
    <source>
        <dbReference type="SAM" id="SignalP"/>
    </source>
</evidence>
<dbReference type="AlphaFoldDB" id="A0A0C3HK25"/>
<dbReference type="InterPro" id="IPR057229">
    <property type="entry name" value="DUF7907"/>
</dbReference>
<feature type="signal peptide" evidence="1">
    <location>
        <begin position="1"/>
        <end position="20"/>
    </location>
</feature>
<feature type="domain" description="DUF7907" evidence="2">
    <location>
        <begin position="35"/>
        <end position="194"/>
    </location>
</feature>
<evidence type="ECO:0000313" key="4">
    <source>
        <dbReference type="Proteomes" id="UP000054321"/>
    </source>
</evidence>
<gene>
    <name evidence="3" type="ORF">OIDMADRAFT_37717</name>
</gene>
<keyword evidence="1" id="KW-0732">Signal</keyword>
<reference evidence="4" key="2">
    <citation type="submission" date="2015-01" db="EMBL/GenBank/DDBJ databases">
        <title>Evolutionary Origins and Diversification of the Mycorrhizal Mutualists.</title>
        <authorList>
            <consortium name="DOE Joint Genome Institute"/>
            <consortium name="Mycorrhizal Genomics Consortium"/>
            <person name="Kohler A."/>
            <person name="Kuo A."/>
            <person name="Nagy L.G."/>
            <person name="Floudas D."/>
            <person name="Copeland A."/>
            <person name="Barry K.W."/>
            <person name="Cichocki N."/>
            <person name="Veneault-Fourrey C."/>
            <person name="LaButti K."/>
            <person name="Lindquist E.A."/>
            <person name="Lipzen A."/>
            <person name="Lundell T."/>
            <person name="Morin E."/>
            <person name="Murat C."/>
            <person name="Riley R."/>
            <person name="Ohm R."/>
            <person name="Sun H."/>
            <person name="Tunlid A."/>
            <person name="Henrissat B."/>
            <person name="Grigoriev I.V."/>
            <person name="Hibbett D.S."/>
            <person name="Martin F."/>
        </authorList>
    </citation>
    <scope>NUCLEOTIDE SEQUENCE [LARGE SCALE GENOMIC DNA]</scope>
    <source>
        <strain evidence="4">Zn</strain>
    </source>
</reference>
<dbReference type="Proteomes" id="UP000054321">
    <property type="component" value="Unassembled WGS sequence"/>
</dbReference>
<reference evidence="3 4" key="1">
    <citation type="submission" date="2014-04" db="EMBL/GenBank/DDBJ databases">
        <authorList>
            <consortium name="DOE Joint Genome Institute"/>
            <person name="Kuo A."/>
            <person name="Martino E."/>
            <person name="Perotto S."/>
            <person name="Kohler A."/>
            <person name="Nagy L.G."/>
            <person name="Floudas D."/>
            <person name="Copeland A."/>
            <person name="Barry K.W."/>
            <person name="Cichocki N."/>
            <person name="Veneault-Fourrey C."/>
            <person name="LaButti K."/>
            <person name="Lindquist E.A."/>
            <person name="Lipzen A."/>
            <person name="Lundell T."/>
            <person name="Morin E."/>
            <person name="Murat C."/>
            <person name="Sun H."/>
            <person name="Tunlid A."/>
            <person name="Henrissat B."/>
            <person name="Grigoriev I.V."/>
            <person name="Hibbett D.S."/>
            <person name="Martin F."/>
            <person name="Nordberg H.P."/>
            <person name="Cantor M.N."/>
            <person name="Hua S.X."/>
        </authorList>
    </citation>
    <scope>NUCLEOTIDE SEQUENCE [LARGE SCALE GENOMIC DNA]</scope>
    <source>
        <strain evidence="3 4">Zn</strain>
    </source>
</reference>
<dbReference type="OrthoDB" id="3518533at2759"/>
<name>A0A0C3HK25_OIDMZ</name>